<reference evidence="2" key="1">
    <citation type="submission" date="2017-10" db="EMBL/GenBank/DDBJ databases">
        <title>Completed PacBio SMRT sequence of Methylosinus trichosporium OB3b reveals presence of a third large plasmid.</title>
        <authorList>
            <person name="Charles T.C."/>
            <person name="Lynch M.D.J."/>
            <person name="Heil J.R."/>
            <person name="Cheng J."/>
        </authorList>
    </citation>
    <scope>NUCLEOTIDE SEQUENCE [LARGE SCALE GENOMIC DNA]</scope>
    <source>
        <strain evidence="2">OB3b</strain>
    </source>
</reference>
<dbReference type="KEGG" id="mtw:CQW49_04025"/>
<dbReference type="EMBL" id="CP023737">
    <property type="protein sequence ID" value="ATQ67149.1"/>
    <property type="molecule type" value="Genomic_DNA"/>
</dbReference>
<dbReference type="Pfam" id="PF11836">
    <property type="entry name" value="Phage_TAC_11"/>
    <property type="match status" value="1"/>
</dbReference>
<dbReference type="AlphaFoldDB" id="A0A2D2CWV7"/>
<protein>
    <submittedName>
        <fullName evidence="1">Gene transfer agent family protein</fullName>
    </submittedName>
</protein>
<accession>A0A2D2CWV7</accession>
<gene>
    <name evidence="1" type="ORF">CQW49_04025</name>
</gene>
<keyword evidence="2" id="KW-1185">Reference proteome</keyword>
<evidence type="ECO:0000313" key="2">
    <source>
        <dbReference type="Proteomes" id="UP000230709"/>
    </source>
</evidence>
<dbReference type="InterPro" id="IPR021791">
    <property type="entry name" value="Phage_TAC_11"/>
</dbReference>
<evidence type="ECO:0000313" key="1">
    <source>
        <dbReference type="EMBL" id="ATQ67149.1"/>
    </source>
</evidence>
<proteinExistence type="predicted"/>
<dbReference type="RefSeq" id="WP_003610378.1">
    <property type="nucleotide sequence ID" value="NZ_ADVE02000001.1"/>
</dbReference>
<dbReference type="STRING" id="595536.GCA_000178815_04357"/>
<organism evidence="1 2">
    <name type="scientific">Methylosinus trichosporium (strain ATCC 35070 / NCIMB 11131 / UNIQEM 75 / OB3b)</name>
    <dbReference type="NCBI Taxonomy" id="595536"/>
    <lineage>
        <taxon>Bacteria</taxon>
        <taxon>Pseudomonadati</taxon>
        <taxon>Pseudomonadota</taxon>
        <taxon>Alphaproteobacteria</taxon>
        <taxon>Hyphomicrobiales</taxon>
        <taxon>Methylocystaceae</taxon>
        <taxon>Methylosinus</taxon>
    </lineage>
</organism>
<dbReference type="Proteomes" id="UP000230709">
    <property type="component" value="Chromosome"/>
</dbReference>
<sequence>MANARRGEVEATLDGQNFCLCLTLGALAELESAFGASDLVSLAERFDQRRLSSRDLLRIIACGLRGGGHAASDEEVGRMKVDGGLAEYARIAAALIAATFGEGEAANP</sequence>
<name>A0A2D2CWV7_METT3</name>